<protein>
    <submittedName>
        <fullName evidence="1">Uncharacterized protein</fullName>
    </submittedName>
</protein>
<organism evidence="1 2">
    <name type="scientific">Hermanssonia centrifuga</name>
    <dbReference type="NCBI Taxonomy" id="98765"/>
    <lineage>
        <taxon>Eukaryota</taxon>
        <taxon>Fungi</taxon>
        <taxon>Dikarya</taxon>
        <taxon>Basidiomycota</taxon>
        <taxon>Agaricomycotina</taxon>
        <taxon>Agaricomycetes</taxon>
        <taxon>Polyporales</taxon>
        <taxon>Meruliaceae</taxon>
        <taxon>Hermanssonia</taxon>
    </lineage>
</organism>
<dbReference type="EMBL" id="SGPJ01000176">
    <property type="protein sequence ID" value="THG97290.1"/>
    <property type="molecule type" value="Genomic_DNA"/>
</dbReference>
<evidence type="ECO:0000313" key="2">
    <source>
        <dbReference type="Proteomes" id="UP000309038"/>
    </source>
</evidence>
<gene>
    <name evidence="1" type="ORF">EW026_g4679</name>
</gene>
<evidence type="ECO:0000313" key="1">
    <source>
        <dbReference type="EMBL" id="THG97290.1"/>
    </source>
</evidence>
<accession>A0A4S4KHF6</accession>
<comment type="caution">
    <text evidence="1">The sequence shown here is derived from an EMBL/GenBank/DDBJ whole genome shotgun (WGS) entry which is preliminary data.</text>
</comment>
<name>A0A4S4KHF6_9APHY</name>
<reference evidence="1 2" key="1">
    <citation type="submission" date="2019-02" db="EMBL/GenBank/DDBJ databases">
        <title>Genome sequencing of the rare red list fungi Phlebia centrifuga.</title>
        <authorList>
            <person name="Buettner E."/>
            <person name="Kellner H."/>
        </authorList>
    </citation>
    <scope>NUCLEOTIDE SEQUENCE [LARGE SCALE GENOMIC DNA]</scope>
    <source>
        <strain evidence="1 2">DSM 108282</strain>
    </source>
</reference>
<proteinExistence type="predicted"/>
<dbReference type="Proteomes" id="UP000309038">
    <property type="component" value="Unassembled WGS sequence"/>
</dbReference>
<keyword evidence="2" id="KW-1185">Reference proteome</keyword>
<dbReference type="AlphaFoldDB" id="A0A4S4KHF6"/>
<sequence>MPHARDDDDYDIDFYTVGPVPPDVVESQAQTPSVREQLEFLVRFEQGVTPVLPHMDVSSSQGYYRSAHALARIARQMSRQLWRPATESDGIPLEVLMNLMTSLNEWKDEHLQRVGVPSNFAAEWDFVSAVSACASDATYHIMWIVIFNAVDDFGIREHNDVARTSSSPTEFPGYQTIETIKKKISDDALHGALRIAGLAGVLTTNGYLRLDSAVMHVSIIQAGTLLARLGRPEVENCIKGLNQYSYAYEECAEQAADIARQYNQAVSGESELGYMASVLSRPGPIAEPMTITDPSMAIHFNPTTLAGGYRGR</sequence>